<dbReference type="GO" id="GO:0003824">
    <property type="term" value="F:catalytic activity"/>
    <property type="evidence" value="ECO:0007669"/>
    <property type="project" value="InterPro"/>
</dbReference>
<organism evidence="1 2">
    <name type="scientific">Hyaloscypha hepaticicola</name>
    <dbReference type="NCBI Taxonomy" id="2082293"/>
    <lineage>
        <taxon>Eukaryota</taxon>
        <taxon>Fungi</taxon>
        <taxon>Dikarya</taxon>
        <taxon>Ascomycota</taxon>
        <taxon>Pezizomycotina</taxon>
        <taxon>Leotiomycetes</taxon>
        <taxon>Helotiales</taxon>
        <taxon>Hyaloscyphaceae</taxon>
        <taxon>Hyaloscypha</taxon>
    </lineage>
</organism>
<dbReference type="AlphaFoldDB" id="A0A2J6PTV1"/>
<gene>
    <name evidence="1" type="ORF">NA56DRAFT_578647</name>
</gene>
<keyword evidence="2" id="KW-1185">Reference proteome</keyword>
<name>A0A2J6PTV1_9HELO</name>
<evidence type="ECO:0008006" key="3">
    <source>
        <dbReference type="Google" id="ProtNLM"/>
    </source>
</evidence>
<dbReference type="EMBL" id="KZ613499">
    <property type="protein sequence ID" value="PMD17460.1"/>
    <property type="molecule type" value="Genomic_DNA"/>
</dbReference>
<evidence type="ECO:0000313" key="1">
    <source>
        <dbReference type="EMBL" id="PMD17460.1"/>
    </source>
</evidence>
<dbReference type="Gene3D" id="3.20.20.60">
    <property type="entry name" value="Phosphoenolpyruvate-binding domains"/>
    <property type="match status" value="1"/>
</dbReference>
<dbReference type="OrthoDB" id="1621678at2759"/>
<protein>
    <recommendedName>
        <fullName evidence="3">HpcH/HpaI aldolase/citrate lyase domain-containing protein</fullName>
    </recommendedName>
</protein>
<dbReference type="SUPFAM" id="SSF51621">
    <property type="entry name" value="Phosphoenolpyruvate/pyruvate domain"/>
    <property type="match status" value="1"/>
</dbReference>
<reference evidence="1 2" key="1">
    <citation type="submission" date="2016-05" db="EMBL/GenBank/DDBJ databases">
        <title>A degradative enzymes factory behind the ericoid mycorrhizal symbiosis.</title>
        <authorList>
            <consortium name="DOE Joint Genome Institute"/>
            <person name="Martino E."/>
            <person name="Morin E."/>
            <person name="Grelet G."/>
            <person name="Kuo A."/>
            <person name="Kohler A."/>
            <person name="Daghino S."/>
            <person name="Barry K."/>
            <person name="Choi C."/>
            <person name="Cichocki N."/>
            <person name="Clum A."/>
            <person name="Copeland A."/>
            <person name="Hainaut M."/>
            <person name="Haridas S."/>
            <person name="Labutti K."/>
            <person name="Lindquist E."/>
            <person name="Lipzen A."/>
            <person name="Khouja H.-R."/>
            <person name="Murat C."/>
            <person name="Ohm R."/>
            <person name="Olson A."/>
            <person name="Spatafora J."/>
            <person name="Veneault-Fourrey C."/>
            <person name="Henrissat B."/>
            <person name="Grigoriev I."/>
            <person name="Martin F."/>
            <person name="Perotto S."/>
        </authorList>
    </citation>
    <scope>NUCLEOTIDE SEQUENCE [LARGE SCALE GENOMIC DNA]</scope>
    <source>
        <strain evidence="1 2">UAMH 7357</strain>
    </source>
</reference>
<dbReference type="InterPro" id="IPR015813">
    <property type="entry name" value="Pyrv/PenolPyrv_kinase-like_dom"/>
</dbReference>
<dbReference type="InterPro" id="IPR040442">
    <property type="entry name" value="Pyrv_kinase-like_dom_sf"/>
</dbReference>
<proteinExistence type="predicted"/>
<accession>A0A2J6PTV1</accession>
<sequence>MASMKAANRLKVALEEGKGPSMGCWQMIPGSNVSRTLARTGVDWVVVDCESRAEALLSKLTD</sequence>
<dbReference type="Proteomes" id="UP000235672">
    <property type="component" value="Unassembled WGS sequence"/>
</dbReference>
<evidence type="ECO:0000313" key="2">
    <source>
        <dbReference type="Proteomes" id="UP000235672"/>
    </source>
</evidence>